<dbReference type="Proteomes" id="UP000011560">
    <property type="component" value="Unassembled WGS sequence"/>
</dbReference>
<reference evidence="2 3" key="1">
    <citation type="journal article" date="2014" name="PLoS Genet.">
        <title>Phylogenetically driven sequencing of extremely halophilic archaea reveals strategies for static and dynamic osmo-response.</title>
        <authorList>
            <person name="Becker E.A."/>
            <person name="Seitzer P.M."/>
            <person name="Tritt A."/>
            <person name="Larsen D."/>
            <person name="Krusor M."/>
            <person name="Yao A.I."/>
            <person name="Wu D."/>
            <person name="Madern D."/>
            <person name="Eisen J.A."/>
            <person name="Darling A.E."/>
            <person name="Facciotti M.T."/>
        </authorList>
    </citation>
    <scope>NUCLEOTIDE SEQUENCE [LARGE SCALE GENOMIC DNA]</scope>
    <source>
        <strain evidence="2 3">JCM 14624</strain>
    </source>
</reference>
<evidence type="ECO:0000313" key="3">
    <source>
        <dbReference type="Proteomes" id="UP000011560"/>
    </source>
</evidence>
<protein>
    <recommendedName>
        <fullName evidence="1">Halobacterial output domain-containing protein</fullName>
    </recommendedName>
</protein>
<sequence>MNANIPPAATTDEQPSLRVVRAVATADDTDPATLDPPLYSAVDPTALDQLFENSSSGSRQGTIQFSYRGHEVTVGADGRVELE</sequence>
<feature type="domain" description="Halobacterial output" evidence="1">
    <location>
        <begin position="12"/>
        <end position="82"/>
    </location>
</feature>
<comment type="caution">
    <text evidence="2">The sequence shown here is derived from an EMBL/GenBank/DDBJ whole genome shotgun (WGS) entry which is preliminary data.</text>
</comment>
<name>M0BM91_9EURY</name>
<dbReference type="AlphaFoldDB" id="M0BM91"/>
<dbReference type="STRING" id="1227490.C479_08058"/>
<dbReference type="EMBL" id="AOIQ01000014">
    <property type="protein sequence ID" value="ELZ10749.1"/>
    <property type="molecule type" value="Genomic_DNA"/>
</dbReference>
<evidence type="ECO:0000313" key="2">
    <source>
        <dbReference type="EMBL" id="ELZ10749.1"/>
    </source>
</evidence>
<evidence type="ECO:0000259" key="1">
    <source>
        <dbReference type="Pfam" id="PF18545"/>
    </source>
</evidence>
<dbReference type="RefSeq" id="WP_007700616.1">
    <property type="nucleotide sequence ID" value="NZ_AOIQ01000014.1"/>
</dbReference>
<accession>M0BM91</accession>
<dbReference type="OrthoDB" id="181456at2157"/>
<dbReference type="InterPro" id="IPR040624">
    <property type="entry name" value="HalOD1"/>
</dbReference>
<dbReference type="Pfam" id="PF18545">
    <property type="entry name" value="HalOD1"/>
    <property type="match status" value="1"/>
</dbReference>
<proteinExistence type="predicted"/>
<gene>
    <name evidence="2" type="ORF">C479_08058</name>
</gene>
<organism evidence="2 3">
    <name type="scientific">Halovivax asiaticus JCM 14624</name>
    <dbReference type="NCBI Taxonomy" id="1227490"/>
    <lineage>
        <taxon>Archaea</taxon>
        <taxon>Methanobacteriati</taxon>
        <taxon>Methanobacteriota</taxon>
        <taxon>Stenosarchaea group</taxon>
        <taxon>Halobacteria</taxon>
        <taxon>Halobacteriales</taxon>
        <taxon>Natrialbaceae</taxon>
        <taxon>Halovivax</taxon>
    </lineage>
</organism>
<keyword evidence="3" id="KW-1185">Reference proteome</keyword>